<evidence type="ECO:0000256" key="3">
    <source>
        <dbReference type="ARBA" id="ARBA00022512"/>
    </source>
</evidence>
<evidence type="ECO:0000256" key="1">
    <source>
        <dbReference type="ARBA" id="ARBA00004191"/>
    </source>
</evidence>
<evidence type="ECO:0000256" key="5">
    <source>
        <dbReference type="ARBA" id="ARBA00022729"/>
    </source>
</evidence>
<dbReference type="InterPro" id="IPR009009">
    <property type="entry name" value="RlpA-like_DPBB"/>
</dbReference>
<feature type="signal peptide" evidence="8">
    <location>
        <begin position="1"/>
        <end position="28"/>
    </location>
</feature>
<keyword evidence="3" id="KW-0134">Cell wall</keyword>
<dbReference type="PROSITE" id="PS50842">
    <property type="entry name" value="EXPANSIN_EG45"/>
    <property type="match status" value="1"/>
</dbReference>
<dbReference type="PANTHER" id="PTHR31692">
    <property type="entry name" value="EXPANSIN-B3"/>
    <property type="match status" value="1"/>
</dbReference>
<dbReference type="Pfam" id="PF01357">
    <property type="entry name" value="Expansin_C"/>
    <property type="match status" value="1"/>
</dbReference>
<dbReference type="PRINTS" id="PR00829">
    <property type="entry name" value="LOLP1ALLERGN"/>
</dbReference>
<protein>
    <submittedName>
        <fullName evidence="11">Uncharacterized protein</fullName>
    </submittedName>
</protein>
<dbReference type="Gene3D" id="2.60.40.760">
    <property type="entry name" value="Expansin, cellulose-binding-like domain"/>
    <property type="match status" value="1"/>
</dbReference>
<keyword evidence="5 8" id="KW-0732">Signal</keyword>
<evidence type="ECO:0000259" key="10">
    <source>
        <dbReference type="PROSITE" id="PS50843"/>
    </source>
</evidence>
<dbReference type="OrthoDB" id="406505at2759"/>
<keyword evidence="7" id="KW-0961">Cell wall biogenesis/degradation</keyword>
<dbReference type="InterPro" id="IPR036908">
    <property type="entry name" value="RlpA-like_sf"/>
</dbReference>
<dbReference type="SUPFAM" id="SSF49590">
    <property type="entry name" value="PHL pollen allergen"/>
    <property type="match status" value="1"/>
</dbReference>
<dbReference type="SUPFAM" id="SSF50685">
    <property type="entry name" value="Barwin-like endoglucanases"/>
    <property type="match status" value="1"/>
</dbReference>
<evidence type="ECO:0000256" key="7">
    <source>
        <dbReference type="ARBA" id="ARBA00023316"/>
    </source>
</evidence>
<evidence type="ECO:0000313" key="12">
    <source>
        <dbReference type="Proteomes" id="UP000823388"/>
    </source>
</evidence>
<dbReference type="GO" id="GO:0005576">
    <property type="term" value="C:extracellular region"/>
    <property type="evidence" value="ECO:0007669"/>
    <property type="project" value="InterPro"/>
</dbReference>
<evidence type="ECO:0000256" key="4">
    <source>
        <dbReference type="ARBA" id="ARBA00022525"/>
    </source>
</evidence>
<dbReference type="InterPro" id="IPR007112">
    <property type="entry name" value="Expansin/allergen_DPBB_dom"/>
</dbReference>
<comment type="caution">
    <text evidence="11">The sequence shown here is derived from an EMBL/GenBank/DDBJ whole genome shotgun (WGS) entry which is preliminary data.</text>
</comment>
<dbReference type="PRINTS" id="PR01225">
    <property type="entry name" value="EXPANSNFAMLY"/>
</dbReference>
<dbReference type="CDD" id="cd22275">
    <property type="entry name" value="DPBB_EXPB_N"/>
    <property type="match status" value="1"/>
</dbReference>
<name>A0A8T0QKH3_PANVG</name>
<dbReference type="InterPro" id="IPR005795">
    <property type="entry name" value="LolPI"/>
</dbReference>
<feature type="chain" id="PRO_5035908074" evidence="8">
    <location>
        <begin position="29"/>
        <end position="267"/>
    </location>
</feature>
<dbReference type="AlphaFoldDB" id="A0A8T0QKH3"/>
<keyword evidence="12" id="KW-1185">Reference proteome</keyword>
<reference evidence="11" key="1">
    <citation type="submission" date="2020-05" db="EMBL/GenBank/DDBJ databases">
        <title>WGS assembly of Panicum virgatum.</title>
        <authorList>
            <person name="Lovell J.T."/>
            <person name="Jenkins J."/>
            <person name="Shu S."/>
            <person name="Juenger T.E."/>
            <person name="Schmutz J."/>
        </authorList>
    </citation>
    <scope>NUCLEOTIDE SEQUENCE</scope>
    <source>
        <strain evidence="11">AP13</strain>
    </source>
</reference>
<sequence length="267" mass="27408">MAASRSQLLFFVAVAAMASLSLLHPCDSIEFHRKLSGWSSDGGATWYGAATGAGSDGGACGYQGAVDQAPFSSMIAAGSPSIYKSGMGCGSCFQVKCTGNDACSDNPVTVVITDECPAGGPCTNEPVHFDLSGTAFGAMAKPGQADKLRAAGVLKVQYTRVPCSWPGVQLTFVVDAGSNPNYLAVLVKYQNGDGDLSGVELMQTGAGAAWAPMQQSWGAVWKYNAGSALQAPLSIRLTSSSGKPLVASNVIPVGWKPGSAYQSAVNY</sequence>
<comment type="subcellular location">
    <subcellularLocation>
        <location evidence="1">Secreted</location>
        <location evidence="1">Cell wall</location>
    </subcellularLocation>
</comment>
<dbReference type="InterPro" id="IPR007117">
    <property type="entry name" value="Expansin_CBD"/>
</dbReference>
<proteinExistence type="inferred from homology"/>
<evidence type="ECO:0000256" key="8">
    <source>
        <dbReference type="SAM" id="SignalP"/>
    </source>
</evidence>
<gene>
    <name evidence="11" type="ORF">PVAP13_7KG280300</name>
</gene>
<dbReference type="InterPro" id="IPR036749">
    <property type="entry name" value="Expansin_CBD_sf"/>
</dbReference>
<dbReference type="PANTHER" id="PTHR31692:SF76">
    <property type="entry name" value="EXPANSIN-B15"/>
    <property type="match status" value="1"/>
</dbReference>
<evidence type="ECO:0000256" key="6">
    <source>
        <dbReference type="ARBA" id="ARBA00023180"/>
    </source>
</evidence>
<accession>A0A8T0QKH3</accession>
<dbReference type="SMART" id="SM00837">
    <property type="entry name" value="DPBB_1"/>
    <property type="match status" value="1"/>
</dbReference>
<evidence type="ECO:0000256" key="2">
    <source>
        <dbReference type="ARBA" id="ARBA00005650"/>
    </source>
</evidence>
<dbReference type="Pfam" id="PF03330">
    <property type="entry name" value="DPBB_1"/>
    <property type="match status" value="1"/>
</dbReference>
<dbReference type="Proteomes" id="UP000823388">
    <property type="component" value="Chromosome 7K"/>
</dbReference>
<dbReference type="EMBL" id="CM029049">
    <property type="protein sequence ID" value="KAG2573818.1"/>
    <property type="molecule type" value="Genomic_DNA"/>
</dbReference>
<evidence type="ECO:0000259" key="9">
    <source>
        <dbReference type="PROSITE" id="PS50842"/>
    </source>
</evidence>
<keyword evidence="6" id="KW-0325">Glycoprotein</keyword>
<comment type="similarity">
    <text evidence="2">Belongs to the expansin family. Expansin B subfamily.</text>
</comment>
<dbReference type="PROSITE" id="PS50843">
    <property type="entry name" value="EXPANSIN_CBD"/>
    <property type="match status" value="1"/>
</dbReference>
<feature type="domain" description="Expansin-like CBD" evidence="10">
    <location>
        <begin position="181"/>
        <end position="263"/>
    </location>
</feature>
<dbReference type="Gene3D" id="2.40.40.10">
    <property type="entry name" value="RlpA-like domain"/>
    <property type="match status" value="1"/>
</dbReference>
<keyword evidence="4" id="KW-0964">Secreted</keyword>
<organism evidence="11 12">
    <name type="scientific">Panicum virgatum</name>
    <name type="common">Blackwell switchgrass</name>
    <dbReference type="NCBI Taxonomy" id="38727"/>
    <lineage>
        <taxon>Eukaryota</taxon>
        <taxon>Viridiplantae</taxon>
        <taxon>Streptophyta</taxon>
        <taxon>Embryophyta</taxon>
        <taxon>Tracheophyta</taxon>
        <taxon>Spermatophyta</taxon>
        <taxon>Magnoliopsida</taxon>
        <taxon>Liliopsida</taxon>
        <taxon>Poales</taxon>
        <taxon>Poaceae</taxon>
        <taxon>PACMAD clade</taxon>
        <taxon>Panicoideae</taxon>
        <taxon>Panicodae</taxon>
        <taxon>Paniceae</taxon>
        <taxon>Panicinae</taxon>
        <taxon>Panicum</taxon>
        <taxon>Panicum sect. Hiantes</taxon>
    </lineage>
</organism>
<dbReference type="GO" id="GO:0071555">
    <property type="term" value="P:cell wall organization"/>
    <property type="evidence" value="ECO:0007669"/>
    <property type="project" value="UniProtKB-KW"/>
</dbReference>
<feature type="domain" description="Expansin-like EG45" evidence="9">
    <location>
        <begin position="57"/>
        <end position="168"/>
    </location>
</feature>
<dbReference type="InterPro" id="IPR007118">
    <property type="entry name" value="Expan_Lol_pI"/>
</dbReference>
<evidence type="ECO:0000313" key="11">
    <source>
        <dbReference type="EMBL" id="KAG2573818.1"/>
    </source>
</evidence>